<dbReference type="VEuPathDB" id="MicrosporidiaDB:CWI39_1401p0020"/>
<gene>
    <name evidence="1" type="ORF">CWI36_2334p0010</name>
</gene>
<protein>
    <submittedName>
        <fullName evidence="1">Uncharacterized protein</fullName>
    </submittedName>
</protein>
<proteinExistence type="predicted"/>
<name>A0A4Q9KUU7_9MICR</name>
<dbReference type="InterPro" id="IPR032675">
    <property type="entry name" value="LRR_dom_sf"/>
</dbReference>
<dbReference type="Gene3D" id="3.80.10.10">
    <property type="entry name" value="Ribonuclease Inhibitor"/>
    <property type="match status" value="1"/>
</dbReference>
<dbReference type="Proteomes" id="UP000291404">
    <property type="component" value="Unassembled WGS sequence"/>
</dbReference>
<dbReference type="SUPFAM" id="SSF52047">
    <property type="entry name" value="RNI-like"/>
    <property type="match status" value="1"/>
</dbReference>
<dbReference type="VEuPathDB" id="MicrosporidiaDB:CWI36_2334p0010"/>
<dbReference type="AlphaFoldDB" id="A0A4Q9KUU7"/>
<evidence type="ECO:0000313" key="1">
    <source>
        <dbReference type="EMBL" id="TBT98556.1"/>
    </source>
</evidence>
<comment type="caution">
    <text evidence="1">The sequence shown here is derived from an EMBL/GenBank/DDBJ whole genome shotgun (WGS) entry which is preliminary data.</text>
</comment>
<dbReference type="EMBL" id="PITI01002334">
    <property type="protein sequence ID" value="TBT98556.1"/>
    <property type="molecule type" value="Genomic_DNA"/>
</dbReference>
<keyword evidence="2" id="KW-1185">Reference proteome</keyword>
<feature type="non-terminal residue" evidence="1">
    <location>
        <position position="1"/>
    </location>
</feature>
<organism evidence="1 2">
    <name type="scientific">Hamiltosporidium magnivora</name>
    <dbReference type="NCBI Taxonomy" id="148818"/>
    <lineage>
        <taxon>Eukaryota</taxon>
        <taxon>Fungi</taxon>
        <taxon>Fungi incertae sedis</taxon>
        <taxon>Microsporidia</taxon>
        <taxon>Dubosqiidae</taxon>
        <taxon>Hamiltosporidium</taxon>
    </lineage>
</organism>
<accession>A0A4Q9KUU7</accession>
<reference evidence="1 2" key="1">
    <citation type="submission" date="2017-12" db="EMBL/GenBank/DDBJ databases">
        <authorList>
            <person name="Pombert J.-F."/>
            <person name="Haag K.L."/>
            <person name="Ebert D."/>
        </authorList>
    </citation>
    <scope>NUCLEOTIDE SEQUENCE [LARGE SCALE GENOMIC DNA]</scope>
    <source>
        <strain evidence="1">BE-OM-2</strain>
    </source>
</reference>
<sequence>KKISQEYLKLLNNGKDLKFSFFIKEYEFYISDEYKGLFTEDKKHTLVINDEFNTFFDKKVVVNHKSQSLFLMFLNTLDIKYLHIKPLKRVNMKSFCFILDNLKKKMDEIVFIWCYISDEVIRSLNANLNFKDLKKMVFIESEFVTSFIFTEHLSKIEEFIFCEKHSYKSYTVPEFEAEDLNIAEFITKSLKDKQPQTSIDDFIKKNNYILKKNKDFYLKLLNENNFSDKVRIIEYFECENYNLEVKCFFQYKGCFKNIYITFKKLNDKRFIITENTILEENIKSIKISCSEIKSDFLNDILNIKGLKRLEIDNSNIYIENEIYRNESIKYFKFWTNDNDCYSIFFKLIKSMIGLQEIYFHNINTIKLNCSVDQSFYIQELSIRDINEMIDLLQNLAMNEKFDFEATSKAKADLKLSRSPLNFLFQNEDISSIKKLSISDFSIDNSDVKAFSTLLRLKEINIVRIKFQNISFSELFCANQEYKIEKMKLSRINISEKDYIFIANLKNIRVIIFSMCNILKMTYGCYKFLFNNEGYIEQEYMDEEENLAAETIKFIKEKFTKKYLL</sequence>
<evidence type="ECO:0000313" key="2">
    <source>
        <dbReference type="Proteomes" id="UP000291404"/>
    </source>
</evidence>